<dbReference type="SUPFAM" id="SSF57184">
    <property type="entry name" value="Growth factor receptor domain"/>
    <property type="match status" value="5"/>
</dbReference>
<organism evidence="2 3">
    <name type="scientific">Entamoeba invadens IP1</name>
    <dbReference type="NCBI Taxonomy" id="370355"/>
    <lineage>
        <taxon>Eukaryota</taxon>
        <taxon>Amoebozoa</taxon>
        <taxon>Evosea</taxon>
        <taxon>Archamoebae</taxon>
        <taxon>Mastigamoebida</taxon>
        <taxon>Entamoebidae</taxon>
        <taxon>Entamoeba</taxon>
    </lineage>
</organism>
<gene>
    <name evidence="2" type="ORF">EIN_438050</name>
</gene>
<dbReference type="VEuPathDB" id="AmoebaDB:EIN_438050"/>
<sequence length="1014" mass="114874">MTEFVSFTIQLHDKSACNQKRYNTNLAIATEKHINKNKIKGVACTSNCETLNCSIFGKCSQCIIGYYLDNNKCYSCQTINGCKDCEPTKKECLTCADNYYNSSNTCFTCSSKTEGCLNCDKTNGKCLSCVTGYFFENGVCNKCNKISYCESCEPTIRACTKCVIGNYLSSGKCFPCNNINGCVTCSQNEMKCNSCLDTFNLINNACQCKLGYYQVKNLTCSKCFLNKNNCKLCHFNTVLNDDSSLCDECFSPYVLINNTCLKCSNNQVYNLELKICVEKITNCVTQNVPELCLECRSKYYLRNGSCVSNLDINCHSQSKVNCEDCGNGILSNGYCNFSLPYCKYYGKLSSVTKCLMCNDGYISTDGLTCIPVDLKTIVINENFVYCGNNSFVDKNNVCHLCNLIIFNSEICTFTNNQNTAFLCSPNFALSYYNATKNCFNDKNCEIYTMNDCIQCNSNVTNYKKQNNSCVLSFIEKCIKYKENLCEKCQTDYLIVNNKCVSIAYLNCYYGNGVTCIKCYEGYSRNDDSSINNKYCVYNTQNVKYSLHTSNNQNSIIKNLECFSNYNLIDNKCLKTLFVTMKSVINLKNYPYIIRNTNKKYQIHNISNYTYKINIKEFHKLSNGNCQDNSPKGCLKCYPQYYLNSLNECVSCNNNDSNCFECFNTTYCLSCDVSTSFLNYENQCELSSALQLRCKYMIPKEKRCAVCKDGYYKDKNDCVSCDTSCAKCLVKTSCISCKDNYYNIPSEGLLCKDYSLLTNCITKTQKGCKKCEVGYYIQYTIPKCEQCPETCFNCSSPMNCYSCKTDFVLINGNCVHYTEVAHCKRAKNSICAYCSPSKKPSPDGTTCVNNALISVLIPILVLIFLCVVAIIILIPTIYLLRLYLKQKKVDKKICVFNMKKSNISFVKLDKQICTNKNPLVFEGENTNEIPIDKETRELLCVGNCSKNPVKMQIIIKQGSDQFVLRTEPKIVTLKSGFACEFEMYIKPNFSCIIDEEIACVILDLTENRENVDMIK</sequence>
<keyword evidence="1" id="KW-0472">Membrane</keyword>
<dbReference type="Proteomes" id="UP000014680">
    <property type="component" value="Unassembled WGS sequence"/>
</dbReference>
<dbReference type="OrthoDB" id="27404at2759"/>
<dbReference type="InterPro" id="IPR053215">
    <property type="entry name" value="TKL_Ser/Thr_kinase"/>
</dbReference>
<accession>A0A0A1U3R4</accession>
<keyword evidence="1" id="KW-0812">Transmembrane</keyword>
<dbReference type="KEGG" id="eiv:EIN_438050"/>
<feature type="transmembrane region" description="Helical" evidence="1">
    <location>
        <begin position="854"/>
        <end position="879"/>
    </location>
</feature>
<dbReference type="RefSeq" id="XP_004255566.1">
    <property type="nucleotide sequence ID" value="XM_004255518.1"/>
</dbReference>
<evidence type="ECO:0000313" key="3">
    <source>
        <dbReference type="Proteomes" id="UP000014680"/>
    </source>
</evidence>
<dbReference type="PANTHER" id="PTHR45756:SF1">
    <property type="entry name" value="PROTEIN KINASE DOMAIN CONTAINING PROTEIN"/>
    <property type="match status" value="1"/>
</dbReference>
<dbReference type="PANTHER" id="PTHR45756">
    <property type="entry name" value="PALMITOYLTRANSFERASE"/>
    <property type="match status" value="1"/>
</dbReference>
<dbReference type="SMART" id="SM00261">
    <property type="entry name" value="FU"/>
    <property type="match status" value="6"/>
</dbReference>
<name>A0A0A1U3R4_ENTIV</name>
<proteinExistence type="predicted"/>
<dbReference type="GeneID" id="14887768"/>
<dbReference type="InterPro" id="IPR006212">
    <property type="entry name" value="Furin_repeat"/>
</dbReference>
<reference evidence="2 3" key="1">
    <citation type="submission" date="2012-10" db="EMBL/GenBank/DDBJ databases">
        <authorList>
            <person name="Zafar N."/>
            <person name="Inman J."/>
            <person name="Hall N."/>
            <person name="Lorenzi H."/>
            <person name="Caler E."/>
        </authorList>
    </citation>
    <scope>NUCLEOTIDE SEQUENCE [LARGE SCALE GENOMIC DNA]</scope>
    <source>
        <strain evidence="2 3">IP1</strain>
    </source>
</reference>
<dbReference type="EMBL" id="KB206697">
    <property type="protein sequence ID" value="ELP88795.1"/>
    <property type="molecule type" value="Genomic_DNA"/>
</dbReference>
<dbReference type="AlphaFoldDB" id="A0A0A1U3R4"/>
<protein>
    <recommendedName>
        <fullName evidence="4">Protein serine/threonine kinase</fullName>
    </recommendedName>
</protein>
<keyword evidence="1" id="KW-1133">Transmembrane helix</keyword>
<dbReference type="InterPro" id="IPR009030">
    <property type="entry name" value="Growth_fac_rcpt_cys_sf"/>
</dbReference>
<dbReference type="Gene3D" id="2.10.220.10">
    <property type="entry name" value="Hormone Receptor, Insulin-like Growth Factor Receptor 1, Chain A, domain 2"/>
    <property type="match status" value="3"/>
</dbReference>
<dbReference type="OMA" id="CNCTTFY"/>
<evidence type="ECO:0000313" key="2">
    <source>
        <dbReference type="EMBL" id="ELP88795.1"/>
    </source>
</evidence>
<keyword evidence="3" id="KW-1185">Reference proteome</keyword>
<feature type="non-terminal residue" evidence="2">
    <location>
        <position position="1014"/>
    </location>
</feature>
<evidence type="ECO:0000256" key="1">
    <source>
        <dbReference type="SAM" id="Phobius"/>
    </source>
</evidence>
<evidence type="ECO:0008006" key="4">
    <source>
        <dbReference type="Google" id="ProtNLM"/>
    </source>
</evidence>